<dbReference type="PANTHER" id="PTHR13061">
    <property type="entry name" value="DYNACTIN SUBUNIT P25"/>
    <property type="match status" value="1"/>
</dbReference>
<evidence type="ECO:0000313" key="1">
    <source>
        <dbReference type="EMBL" id="QHG09031.1"/>
    </source>
</evidence>
<dbReference type="PANTHER" id="PTHR13061:SF29">
    <property type="entry name" value="GAMMA CARBONIC ANHYDRASE-LIKE 1, MITOCHONDRIAL-RELATED"/>
    <property type="match status" value="1"/>
</dbReference>
<gene>
    <name evidence="1" type="ORF">GSF12_03445</name>
</gene>
<dbReference type="InterPro" id="IPR047324">
    <property type="entry name" value="LbH_gamma_CA-like"/>
</dbReference>
<accession>A0A173MUK1</accession>
<organism evidence="1">
    <name type="scientific">Faucicola osloensis</name>
    <name type="common">Moraxella osloensis</name>
    <dbReference type="NCBI Taxonomy" id="34062"/>
    <lineage>
        <taxon>Bacteria</taxon>
        <taxon>Pseudomonadati</taxon>
        <taxon>Pseudomonadota</taxon>
        <taxon>Gammaproteobacteria</taxon>
        <taxon>Moraxellales</taxon>
        <taxon>Moraxellaceae</taxon>
        <taxon>Faucicola</taxon>
    </lineage>
</organism>
<proteinExistence type="predicted"/>
<protein>
    <submittedName>
        <fullName evidence="1">Gamma carbonic anhydrase family protein</fullName>
    </submittedName>
</protein>
<reference evidence="1" key="1">
    <citation type="journal article" date="2020" name="Microbiol. Resour. Announc.">
        <title>Complete Genome Sequence of Moraxella osloensis Strain YV1, Isolated from an Australian Wastewater Treatment Plant.</title>
        <authorList>
            <person name="Batinovic S."/>
            <person name="Rice D.T.F."/>
            <person name="Seviour R.J."/>
            <person name="Petrovski S."/>
        </authorList>
    </citation>
    <scope>NUCLEOTIDE SEQUENCE</scope>
    <source>
        <strain evidence="1">YV1</strain>
    </source>
</reference>
<dbReference type="CDD" id="cd04645">
    <property type="entry name" value="LbH_gamma_CA_like"/>
    <property type="match status" value="1"/>
</dbReference>
<dbReference type="Pfam" id="PF00132">
    <property type="entry name" value="Hexapep"/>
    <property type="match status" value="1"/>
</dbReference>
<dbReference type="AlphaFoldDB" id="A0A173MUK1"/>
<dbReference type="SUPFAM" id="SSF51161">
    <property type="entry name" value="Trimeric LpxA-like enzymes"/>
    <property type="match status" value="1"/>
</dbReference>
<sequence length="178" mass="19035">MLYQWQDKKPTYQAPFTGWVADSAEIIGDVHLADNVSVWFGAVIRADNAPIYLGKNSNVQENSVIHTDEGIAVTIGEGVTIGHLAMLHGCTVGDNSLIGIGAIVLNNAQIGKNCIIGANALVTENMQIPDNSIVMGSPAKVVKTLPQGREVMLQLSALHYVEKAHAFKTGLTPIAIEY</sequence>
<name>A0A173MUK1_FAUOS</name>
<dbReference type="InterPro" id="IPR011004">
    <property type="entry name" value="Trimer_LpxA-like_sf"/>
</dbReference>
<dbReference type="Gene3D" id="2.160.10.10">
    <property type="entry name" value="Hexapeptide repeat proteins"/>
    <property type="match status" value="1"/>
</dbReference>
<dbReference type="InterPro" id="IPR001451">
    <property type="entry name" value="Hexapep"/>
</dbReference>
<dbReference type="InterPro" id="IPR050484">
    <property type="entry name" value="Transf_Hexapept/Carb_Anhydrase"/>
</dbReference>
<dbReference type="EMBL" id="CP047226">
    <property type="protein sequence ID" value="QHG09031.1"/>
    <property type="molecule type" value="Genomic_DNA"/>
</dbReference>